<name>A0A8T5UXB9_9EURY</name>
<dbReference type="AlphaFoldDB" id="A0A8T5UXB9"/>
<evidence type="ECO:0000313" key="3">
    <source>
        <dbReference type="Proteomes" id="UP000825933"/>
    </source>
</evidence>
<keyword evidence="1" id="KW-0812">Transmembrane</keyword>
<evidence type="ECO:0000313" key="2">
    <source>
        <dbReference type="EMBL" id="MBZ2166937.1"/>
    </source>
</evidence>
<proteinExistence type="predicted"/>
<dbReference type="RefSeq" id="WP_223792476.1">
    <property type="nucleotide sequence ID" value="NZ_JAIOUQ010000016.1"/>
</dbReference>
<comment type="caution">
    <text evidence="2">The sequence shown here is derived from an EMBL/GenBank/DDBJ whole genome shotgun (WGS) entry which is preliminary data.</text>
</comment>
<keyword evidence="3" id="KW-1185">Reference proteome</keyword>
<keyword evidence="1" id="KW-0472">Membrane</keyword>
<feature type="transmembrane region" description="Helical" evidence="1">
    <location>
        <begin position="221"/>
        <end position="244"/>
    </location>
</feature>
<dbReference type="Proteomes" id="UP000825933">
    <property type="component" value="Unassembled WGS sequence"/>
</dbReference>
<sequence>MLIKEQNCWYFEDSINPTKGRLVREIMDLYTDQQFIQIHLKNFLKLNIKRRDLNTRLFFIASVPDKPHKHDYVIFNVNLGDLESYPKSIDYSENYLRHVKLEIEYLDPKPGFEKKDYTFGQNPTGYTSTSRVDGPNQHEYSITLPKGMKLDKNHSNPKLYYDVHGDVGELLLNIQYVEKNNGNQINHLLIDEDDYEKNYNIIRNPDVEFFLHYSVSNKLKYIIFFPIFAVFMLIFVLILFLPLLKQFLGGSLPLNLTLVDFFNILIPQTIVLFPYTYYYVDSRRRNFEIPYNKVTEYSILAALSILLVNIILLSSNYIKPFDIIQFIVNNIF</sequence>
<protein>
    <submittedName>
        <fullName evidence="2">Uncharacterized protein</fullName>
    </submittedName>
</protein>
<gene>
    <name evidence="2" type="ORF">K8N75_12910</name>
</gene>
<evidence type="ECO:0000256" key="1">
    <source>
        <dbReference type="SAM" id="Phobius"/>
    </source>
</evidence>
<organism evidence="2 3">
    <name type="scientific">Methanobacterium spitsbergense</name>
    <dbReference type="NCBI Taxonomy" id="2874285"/>
    <lineage>
        <taxon>Archaea</taxon>
        <taxon>Methanobacteriati</taxon>
        <taxon>Methanobacteriota</taxon>
        <taxon>Methanomada group</taxon>
        <taxon>Methanobacteria</taxon>
        <taxon>Methanobacteriales</taxon>
        <taxon>Methanobacteriaceae</taxon>
        <taxon>Methanobacterium</taxon>
    </lineage>
</organism>
<accession>A0A8T5UXB9</accession>
<reference evidence="3" key="1">
    <citation type="journal article" date="2022" name="Microbiol. Resour. Announc.">
        <title>Draft Genome Sequence of a Methanogenic Archaeon from West Spitsbergen Permafrost.</title>
        <authorList>
            <person name="Trubitsyn V."/>
            <person name="Rivkina E."/>
            <person name="Shcherbakova V."/>
        </authorList>
    </citation>
    <scope>NUCLEOTIDE SEQUENCE [LARGE SCALE GENOMIC DNA]</scope>
    <source>
        <strain evidence="3">VT</strain>
    </source>
</reference>
<keyword evidence="1" id="KW-1133">Transmembrane helix</keyword>
<feature type="transmembrane region" description="Helical" evidence="1">
    <location>
        <begin position="256"/>
        <end position="277"/>
    </location>
</feature>
<feature type="transmembrane region" description="Helical" evidence="1">
    <location>
        <begin position="297"/>
        <end position="318"/>
    </location>
</feature>
<dbReference type="EMBL" id="JAIOUQ010000016">
    <property type="protein sequence ID" value="MBZ2166937.1"/>
    <property type="molecule type" value="Genomic_DNA"/>
</dbReference>